<keyword evidence="1" id="KW-0472">Membrane</keyword>
<evidence type="ECO:0000313" key="2">
    <source>
        <dbReference type="EMBL" id="VAV83392.1"/>
    </source>
</evidence>
<evidence type="ECO:0000256" key="1">
    <source>
        <dbReference type="SAM" id="Phobius"/>
    </source>
</evidence>
<dbReference type="Pfam" id="PF05545">
    <property type="entry name" value="FixQ"/>
    <property type="match status" value="1"/>
</dbReference>
<keyword evidence="1" id="KW-1133">Transmembrane helix</keyword>
<dbReference type="AlphaFoldDB" id="A0A3B0QT38"/>
<dbReference type="InterPro" id="IPR008621">
    <property type="entry name" value="Cbb3-typ_cyt_oxidase_comp"/>
</dbReference>
<evidence type="ECO:0008006" key="3">
    <source>
        <dbReference type="Google" id="ProtNLM"/>
    </source>
</evidence>
<dbReference type="EMBL" id="UOEA01000038">
    <property type="protein sequence ID" value="VAV83392.1"/>
    <property type="molecule type" value="Genomic_DNA"/>
</dbReference>
<feature type="transmembrane region" description="Helical" evidence="1">
    <location>
        <begin position="12"/>
        <end position="29"/>
    </location>
</feature>
<organism evidence="2">
    <name type="scientific">hydrothermal vent metagenome</name>
    <dbReference type="NCBI Taxonomy" id="652676"/>
    <lineage>
        <taxon>unclassified sequences</taxon>
        <taxon>metagenomes</taxon>
        <taxon>ecological metagenomes</taxon>
    </lineage>
</organism>
<name>A0A3B0QT38_9ZZZZ</name>
<dbReference type="CDD" id="cd01324">
    <property type="entry name" value="cbb3_Oxidase_CcoQ"/>
    <property type="match status" value="1"/>
</dbReference>
<reference evidence="2" key="1">
    <citation type="submission" date="2018-06" db="EMBL/GenBank/DDBJ databases">
        <authorList>
            <person name="Zhirakovskaya E."/>
        </authorList>
    </citation>
    <scope>NUCLEOTIDE SEQUENCE</scope>
</reference>
<gene>
    <name evidence="2" type="ORF">MNBD_DELTA01-1400</name>
</gene>
<proteinExistence type="predicted"/>
<accession>A0A3B0QT38</accession>
<protein>
    <recommendedName>
        <fullName evidence="3">Cytochrome c oxidase subunit CcoQ</fullName>
    </recommendedName>
</protein>
<keyword evidence="1" id="KW-0812">Transmembrane</keyword>
<sequence length="52" mass="5999">MEEILVYTKSGVLVYFTVIFAGIVVWTFAKRNKKNFEEASKIPLIEDCAKEE</sequence>